<name>A0A8J3HZQ3_9CHLR</name>
<keyword evidence="3 6" id="KW-0812">Transmembrane</keyword>
<reference evidence="7" key="1">
    <citation type="submission" date="2020-10" db="EMBL/GenBank/DDBJ databases">
        <title>Taxonomic study of unclassified bacteria belonging to the class Ktedonobacteria.</title>
        <authorList>
            <person name="Yabe S."/>
            <person name="Wang C.M."/>
            <person name="Zheng Y."/>
            <person name="Sakai Y."/>
            <person name="Cavaletti L."/>
            <person name="Monciardini P."/>
            <person name="Donadio S."/>
        </authorList>
    </citation>
    <scope>NUCLEOTIDE SEQUENCE</scope>
    <source>
        <strain evidence="7">SOSP1-1</strain>
    </source>
</reference>
<accession>A0A8J3HZQ3</accession>
<comment type="similarity">
    <text evidence="2">Belongs to the TMEM19 family.</text>
</comment>
<comment type="caution">
    <text evidence="7">The sequence shown here is derived from an EMBL/GenBank/DDBJ whole genome shotgun (WGS) entry which is preliminary data.</text>
</comment>
<keyword evidence="8" id="KW-1185">Reference proteome</keyword>
<dbReference type="InterPro" id="IPR002794">
    <property type="entry name" value="DUF92_TMEM19"/>
</dbReference>
<feature type="transmembrane region" description="Helical" evidence="6">
    <location>
        <begin position="45"/>
        <end position="65"/>
    </location>
</feature>
<organism evidence="7 8">
    <name type="scientific">Ktedonospora formicarum</name>
    <dbReference type="NCBI Taxonomy" id="2778364"/>
    <lineage>
        <taxon>Bacteria</taxon>
        <taxon>Bacillati</taxon>
        <taxon>Chloroflexota</taxon>
        <taxon>Ktedonobacteria</taxon>
        <taxon>Ktedonobacterales</taxon>
        <taxon>Ktedonobacteraceae</taxon>
        <taxon>Ktedonospora</taxon>
    </lineage>
</organism>
<dbReference type="PANTHER" id="PTHR13353:SF5">
    <property type="entry name" value="TRANSMEMBRANE PROTEIN 19"/>
    <property type="match status" value="1"/>
</dbReference>
<evidence type="ECO:0000256" key="3">
    <source>
        <dbReference type="ARBA" id="ARBA00022692"/>
    </source>
</evidence>
<protein>
    <recommendedName>
        <fullName evidence="9">DUF92 domain-containing protein</fullName>
    </recommendedName>
</protein>
<evidence type="ECO:0000256" key="6">
    <source>
        <dbReference type="SAM" id="Phobius"/>
    </source>
</evidence>
<keyword evidence="4 6" id="KW-1133">Transmembrane helix</keyword>
<evidence type="ECO:0000256" key="1">
    <source>
        <dbReference type="ARBA" id="ARBA00004141"/>
    </source>
</evidence>
<dbReference type="EMBL" id="BNJF01000001">
    <property type="protein sequence ID" value="GHO43612.1"/>
    <property type="molecule type" value="Genomic_DNA"/>
</dbReference>
<evidence type="ECO:0008006" key="9">
    <source>
        <dbReference type="Google" id="ProtNLM"/>
    </source>
</evidence>
<evidence type="ECO:0000256" key="2">
    <source>
        <dbReference type="ARBA" id="ARBA00009012"/>
    </source>
</evidence>
<feature type="transmembrane region" description="Helical" evidence="6">
    <location>
        <begin position="295"/>
        <end position="311"/>
    </location>
</feature>
<dbReference type="GO" id="GO:0016020">
    <property type="term" value="C:membrane"/>
    <property type="evidence" value="ECO:0007669"/>
    <property type="project" value="UniProtKB-SubCell"/>
</dbReference>
<gene>
    <name evidence="7" type="ORF">KSX_17750</name>
</gene>
<evidence type="ECO:0000256" key="5">
    <source>
        <dbReference type="ARBA" id="ARBA00023136"/>
    </source>
</evidence>
<evidence type="ECO:0000256" key="4">
    <source>
        <dbReference type="ARBA" id="ARBA00022989"/>
    </source>
</evidence>
<dbReference type="Pfam" id="PF01940">
    <property type="entry name" value="DUF92"/>
    <property type="match status" value="1"/>
</dbReference>
<dbReference type="Proteomes" id="UP000612362">
    <property type="component" value="Unassembled WGS sequence"/>
</dbReference>
<sequence length="319" mass="33868">MFLRSLASPYCKILRLVRRPTAQKLDGEAMRSLPVGQATRGRPLVISRLAAGLILSSSIGLLAYWRRSLSRSGVAGAIIAGSTTFGLGGTTWGFSLIYFFVSSTLLSHFRAREKAETAADKFSKGSRRDFAQVMANGGVASALATSHALVSTSQARQTLHAGYIGALATANADTWATEVGVLSPHTPRLITNGQPTVPGTSGGVTLLGTGASAAGALSLGLFNWLLRPRDRLARHLPLISLISGLAGSLCDSLLGATVQAMYYCPTCQKETERLVHSCGTSTRFLRGHRHINNDVVNFLATLCGTIVAILVERSMRNRA</sequence>
<proteinExistence type="inferred from homology"/>
<feature type="transmembrane region" description="Helical" evidence="6">
    <location>
        <begin position="238"/>
        <end position="262"/>
    </location>
</feature>
<keyword evidence="5 6" id="KW-0472">Membrane</keyword>
<evidence type="ECO:0000313" key="8">
    <source>
        <dbReference type="Proteomes" id="UP000612362"/>
    </source>
</evidence>
<feature type="transmembrane region" description="Helical" evidence="6">
    <location>
        <begin position="77"/>
        <end position="101"/>
    </location>
</feature>
<comment type="subcellular location">
    <subcellularLocation>
        <location evidence="1">Membrane</location>
        <topology evidence="1">Multi-pass membrane protein</topology>
    </subcellularLocation>
</comment>
<feature type="transmembrane region" description="Helical" evidence="6">
    <location>
        <begin position="204"/>
        <end position="226"/>
    </location>
</feature>
<dbReference type="AlphaFoldDB" id="A0A8J3HZQ3"/>
<evidence type="ECO:0000313" key="7">
    <source>
        <dbReference type="EMBL" id="GHO43612.1"/>
    </source>
</evidence>
<dbReference type="RefSeq" id="WP_220193072.1">
    <property type="nucleotide sequence ID" value="NZ_BNJF01000001.1"/>
</dbReference>
<dbReference type="PANTHER" id="PTHR13353">
    <property type="entry name" value="TRANSMEMBRANE PROTEIN 19"/>
    <property type="match status" value="1"/>
</dbReference>